<organism evidence="4 5">
    <name type="scientific">Hibiscus syriacus</name>
    <name type="common">Rose of Sharon</name>
    <dbReference type="NCBI Taxonomy" id="106335"/>
    <lineage>
        <taxon>Eukaryota</taxon>
        <taxon>Viridiplantae</taxon>
        <taxon>Streptophyta</taxon>
        <taxon>Embryophyta</taxon>
        <taxon>Tracheophyta</taxon>
        <taxon>Spermatophyta</taxon>
        <taxon>Magnoliopsida</taxon>
        <taxon>eudicotyledons</taxon>
        <taxon>Gunneridae</taxon>
        <taxon>Pentapetalae</taxon>
        <taxon>rosids</taxon>
        <taxon>malvids</taxon>
        <taxon>Malvales</taxon>
        <taxon>Malvaceae</taxon>
        <taxon>Malvoideae</taxon>
        <taxon>Hibiscus</taxon>
    </lineage>
</organism>
<accession>A0A6A2XDT8</accession>
<gene>
    <name evidence="4" type="ORF">F3Y22_tig00111772pilonHSYRG00311</name>
</gene>
<keyword evidence="5" id="KW-1185">Reference proteome</keyword>
<evidence type="ECO:0000256" key="3">
    <source>
        <dbReference type="ARBA" id="ARBA00023136"/>
    </source>
</evidence>
<protein>
    <submittedName>
        <fullName evidence="4">Uncharacterized protein</fullName>
    </submittedName>
</protein>
<evidence type="ECO:0000313" key="4">
    <source>
        <dbReference type="EMBL" id="KAE8673823.1"/>
    </source>
</evidence>
<sequence>MKNLSIFERALIDAGGGGIAGASTYVCLLPLDTIKTKMQTKGASKIMPTPSMLLSNLSRRVVF</sequence>
<proteinExistence type="predicted"/>
<dbReference type="Proteomes" id="UP000436088">
    <property type="component" value="Unassembled WGS sequence"/>
</dbReference>
<reference evidence="4" key="1">
    <citation type="submission" date="2019-09" db="EMBL/GenBank/DDBJ databases">
        <title>Draft genome information of white flower Hibiscus syriacus.</title>
        <authorList>
            <person name="Kim Y.-M."/>
        </authorList>
    </citation>
    <scope>NUCLEOTIDE SEQUENCE [LARGE SCALE GENOMIC DNA]</scope>
    <source>
        <strain evidence="4">YM2019G1</strain>
    </source>
</reference>
<dbReference type="Gene3D" id="1.50.40.10">
    <property type="entry name" value="Mitochondrial carrier domain"/>
    <property type="match status" value="1"/>
</dbReference>
<dbReference type="Pfam" id="PF00153">
    <property type="entry name" value="Mito_carr"/>
    <property type="match status" value="1"/>
</dbReference>
<evidence type="ECO:0000256" key="1">
    <source>
        <dbReference type="ARBA" id="ARBA00004141"/>
    </source>
</evidence>
<keyword evidence="3" id="KW-0472">Membrane</keyword>
<dbReference type="SUPFAM" id="SSF103506">
    <property type="entry name" value="Mitochondrial carrier"/>
    <property type="match status" value="1"/>
</dbReference>
<evidence type="ECO:0000313" key="5">
    <source>
        <dbReference type="Proteomes" id="UP000436088"/>
    </source>
</evidence>
<dbReference type="InterPro" id="IPR023395">
    <property type="entry name" value="MCP_dom_sf"/>
</dbReference>
<keyword evidence="2" id="KW-0812">Transmembrane</keyword>
<evidence type="ECO:0000256" key="2">
    <source>
        <dbReference type="ARBA" id="ARBA00022692"/>
    </source>
</evidence>
<comment type="caution">
    <text evidence="4">The sequence shown here is derived from an EMBL/GenBank/DDBJ whole genome shotgun (WGS) entry which is preliminary data.</text>
</comment>
<dbReference type="EMBL" id="VEPZ02001422">
    <property type="protein sequence ID" value="KAE8673823.1"/>
    <property type="molecule type" value="Genomic_DNA"/>
</dbReference>
<comment type="subcellular location">
    <subcellularLocation>
        <location evidence="1">Membrane</location>
        <topology evidence="1">Multi-pass membrane protein</topology>
    </subcellularLocation>
</comment>
<dbReference type="InterPro" id="IPR018108">
    <property type="entry name" value="MCP_transmembrane"/>
</dbReference>
<dbReference type="AlphaFoldDB" id="A0A6A2XDT8"/>
<dbReference type="GO" id="GO:0016020">
    <property type="term" value="C:membrane"/>
    <property type="evidence" value="ECO:0007669"/>
    <property type="project" value="UniProtKB-SubCell"/>
</dbReference>
<name>A0A6A2XDT8_HIBSY</name>